<gene>
    <name evidence="2" type="ORF">GCM10023082_03730</name>
</gene>
<feature type="compositionally biased region" description="Basic and acidic residues" evidence="1">
    <location>
        <begin position="58"/>
        <end position="68"/>
    </location>
</feature>
<accession>A0ABP7DTP1</accession>
<organism evidence="2 3">
    <name type="scientific">Streptomyces tremellae</name>
    <dbReference type="NCBI Taxonomy" id="1124239"/>
    <lineage>
        <taxon>Bacteria</taxon>
        <taxon>Bacillati</taxon>
        <taxon>Actinomycetota</taxon>
        <taxon>Actinomycetes</taxon>
        <taxon>Kitasatosporales</taxon>
        <taxon>Streptomycetaceae</taxon>
        <taxon>Streptomyces</taxon>
    </lineage>
</organism>
<name>A0ABP7DTP1_9ACTN</name>
<feature type="region of interest" description="Disordered" evidence="1">
    <location>
        <begin position="51"/>
        <end position="79"/>
    </location>
</feature>
<proteinExistence type="predicted"/>
<protein>
    <submittedName>
        <fullName evidence="2">Uncharacterized protein</fullName>
    </submittedName>
</protein>
<dbReference type="EMBL" id="BAABEP010000001">
    <property type="protein sequence ID" value="GAA3708963.1"/>
    <property type="molecule type" value="Genomic_DNA"/>
</dbReference>
<evidence type="ECO:0000313" key="2">
    <source>
        <dbReference type="EMBL" id="GAA3708963.1"/>
    </source>
</evidence>
<keyword evidence="3" id="KW-1185">Reference proteome</keyword>
<comment type="caution">
    <text evidence="2">The sequence shown here is derived from an EMBL/GenBank/DDBJ whole genome shotgun (WGS) entry which is preliminary data.</text>
</comment>
<evidence type="ECO:0000256" key="1">
    <source>
        <dbReference type="SAM" id="MobiDB-lite"/>
    </source>
</evidence>
<reference evidence="3" key="1">
    <citation type="journal article" date="2019" name="Int. J. Syst. Evol. Microbiol.">
        <title>The Global Catalogue of Microorganisms (GCM) 10K type strain sequencing project: providing services to taxonomists for standard genome sequencing and annotation.</title>
        <authorList>
            <consortium name="The Broad Institute Genomics Platform"/>
            <consortium name="The Broad Institute Genome Sequencing Center for Infectious Disease"/>
            <person name="Wu L."/>
            <person name="Ma J."/>
        </authorList>
    </citation>
    <scope>NUCLEOTIDE SEQUENCE [LARGE SCALE GENOMIC DNA]</scope>
    <source>
        <strain evidence="3">JCM 30846</strain>
    </source>
</reference>
<sequence length="112" mass="11217">MAAAHLAVAVEDAGAAAGDDDARRALGQREHPALLAADAEVGLLAAGARPLVDGADGAGDRPEQRDGPAQDPVEQGLERELSREVLDGAAQGVELGVRTGTAGADAPYGLTR</sequence>
<dbReference type="Proteomes" id="UP001499884">
    <property type="component" value="Unassembled WGS sequence"/>
</dbReference>
<evidence type="ECO:0000313" key="3">
    <source>
        <dbReference type="Proteomes" id="UP001499884"/>
    </source>
</evidence>